<name>A0A7Y7B9Y4_STRMO</name>
<feature type="transmembrane region" description="Helical" evidence="2">
    <location>
        <begin position="104"/>
        <end position="125"/>
    </location>
</feature>
<feature type="compositionally biased region" description="Gly residues" evidence="1">
    <location>
        <begin position="23"/>
        <end position="32"/>
    </location>
</feature>
<protein>
    <submittedName>
        <fullName evidence="3">Uncharacterized protein</fullName>
    </submittedName>
</protein>
<dbReference type="AlphaFoldDB" id="A0A7Y7B9Y4"/>
<keyword evidence="2" id="KW-0812">Transmembrane</keyword>
<feature type="compositionally biased region" description="Polar residues" evidence="1">
    <location>
        <begin position="152"/>
        <end position="166"/>
    </location>
</feature>
<organism evidence="3 4">
    <name type="scientific">Streptomyces morookaense</name>
    <name type="common">Streptoverticillium morookaense</name>
    <dbReference type="NCBI Taxonomy" id="1970"/>
    <lineage>
        <taxon>Bacteria</taxon>
        <taxon>Bacillati</taxon>
        <taxon>Actinomycetota</taxon>
        <taxon>Actinomycetes</taxon>
        <taxon>Kitasatosporales</taxon>
        <taxon>Streptomycetaceae</taxon>
        <taxon>Streptomyces</taxon>
    </lineage>
</organism>
<sequence length="332" mass="33544">MSYNQPGPYGQPPQPPQGPNPYGQGGAPGQPGYGYPQQAPPPQSPYAAPPVQPPYGAPQQPQQGGWGQPPQPPQAPQQGGWGQPGMPGGYPPPPAKSGGAGKGIAIAVGALVVVGAVVGGIVFLSGGSSGGGKVKPYTIVLPDSLLDGQYTKGPTQPGAQTSQDLTNNDKTKALGIDNGTGVSGRYTNGQKQVLSVAGVYGEVPDPAKTVDAMLAQMDENEKKLGAQIHATYETTSPATEYHPSGFDGAVMKCLSKKVTINMGTISSNAQSSTCIWADSSAVGVVTHEVPKTSGGLGGGMGASGMDATGDVMSPKDLSDATAKVRTAVRKDK</sequence>
<feature type="compositionally biased region" description="Pro residues" evidence="1">
    <location>
        <begin position="38"/>
        <end position="56"/>
    </location>
</feature>
<reference evidence="3 4" key="1">
    <citation type="submission" date="2020-04" db="EMBL/GenBank/DDBJ databases">
        <title>Draft Genome Sequence of Streptomyces morookaense DSM 40503, an 8-azaguanine-producing strain.</title>
        <authorList>
            <person name="Qi J."/>
            <person name="Gao J.-M."/>
        </authorList>
    </citation>
    <scope>NUCLEOTIDE SEQUENCE [LARGE SCALE GENOMIC DNA]</scope>
    <source>
        <strain evidence="3 4">DSM 40503</strain>
    </source>
</reference>
<keyword evidence="4" id="KW-1185">Reference proteome</keyword>
<dbReference type="Proteomes" id="UP000587462">
    <property type="component" value="Unassembled WGS sequence"/>
</dbReference>
<accession>A0A7Y7B9Y4</accession>
<feature type="region of interest" description="Disordered" evidence="1">
    <location>
        <begin position="310"/>
        <end position="332"/>
    </location>
</feature>
<keyword evidence="2" id="KW-1133">Transmembrane helix</keyword>
<feature type="compositionally biased region" description="Gly residues" evidence="1">
    <location>
        <begin position="79"/>
        <end position="88"/>
    </location>
</feature>
<feature type="region of interest" description="Disordered" evidence="1">
    <location>
        <begin position="1"/>
        <end position="99"/>
    </location>
</feature>
<keyword evidence="2" id="KW-0472">Membrane</keyword>
<comment type="caution">
    <text evidence="3">The sequence shown here is derived from an EMBL/GenBank/DDBJ whole genome shotgun (WGS) entry which is preliminary data.</text>
</comment>
<gene>
    <name evidence="3" type="ORF">HG542_29100</name>
</gene>
<feature type="compositionally biased region" description="Pro residues" evidence="1">
    <location>
        <begin position="9"/>
        <end position="19"/>
    </location>
</feature>
<proteinExistence type="predicted"/>
<evidence type="ECO:0000256" key="2">
    <source>
        <dbReference type="SAM" id="Phobius"/>
    </source>
</evidence>
<evidence type="ECO:0000313" key="3">
    <source>
        <dbReference type="EMBL" id="NVK81679.1"/>
    </source>
</evidence>
<evidence type="ECO:0000256" key="1">
    <source>
        <dbReference type="SAM" id="MobiDB-lite"/>
    </source>
</evidence>
<dbReference type="RefSeq" id="WP_171086633.1">
    <property type="nucleotide sequence ID" value="NZ_BNBU01000009.1"/>
</dbReference>
<dbReference type="EMBL" id="JABBXF010000089">
    <property type="protein sequence ID" value="NVK81679.1"/>
    <property type="molecule type" value="Genomic_DNA"/>
</dbReference>
<feature type="region of interest" description="Disordered" evidence="1">
    <location>
        <begin position="148"/>
        <end position="181"/>
    </location>
</feature>
<evidence type="ECO:0000313" key="4">
    <source>
        <dbReference type="Proteomes" id="UP000587462"/>
    </source>
</evidence>